<dbReference type="GO" id="GO:0001228">
    <property type="term" value="F:DNA-binding transcription activator activity, RNA polymerase II-specific"/>
    <property type="evidence" value="ECO:0007669"/>
    <property type="project" value="TreeGrafter"/>
</dbReference>
<keyword evidence="2" id="KW-1185">Reference proteome</keyword>
<dbReference type="PANTHER" id="PTHR47784">
    <property type="entry name" value="STEROL UPTAKE CONTROL PROTEIN 2"/>
    <property type="match status" value="1"/>
</dbReference>
<reference evidence="1" key="1">
    <citation type="submission" date="2022-11" db="EMBL/GenBank/DDBJ databases">
        <authorList>
            <person name="Petersen C."/>
        </authorList>
    </citation>
    <scope>NUCLEOTIDE SEQUENCE</scope>
    <source>
        <strain evidence="1">IBT 20477</strain>
    </source>
</reference>
<dbReference type="EMBL" id="JAPQKQ010000009">
    <property type="protein sequence ID" value="KAJ5182135.1"/>
    <property type="molecule type" value="Genomic_DNA"/>
</dbReference>
<sequence length="235" mass="26689">MPLRTTLVQNAIRHHNHGLERFRHVIGNINATNATATVTFSSLITILCFASGRAQRRDFTLAPVHELFQVFGLAKNWFIVLTEASKHLDLAAFSCRMQKLGPPPISLYPGKTALDRLEELVATTGKSSITSEMDSCKVAIHLLRLVLHKLHVDRSNPSVAGEWGLKLPEEYCHLTRDQCPIALVILAHYSVALHYFNGIWWLKNWGRRVLLSVWHNLHPLWRPSIVWPMEIVGIE</sequence>
<reference evidence="1" key="2">
    <citation type="journal article" date="2023" name="IMA Fungus">
        <title>Comparative genomic study of the Penicillium genus elucidates a diverse pangenome and 15 lateral gene transfer events.</title>
        <authorList>
            <person name="Petersen C."/>
            <person name="Sorensen T."/>
            <person name="Nielsen M.R."/>
            <person name="Sondergaard T.E."/>
            <person name="Sorensen J.L."/>
            <person name="Fitzpatrick D.A."/>
            <person name="Frisvad J.C."/>
            <person name="Nielsen K.L."/>
        </authorList>
    </citation>
    <scope>NUCLEOTIDE SEQUENCE</scope>
    <source>
        <strain evidence="1">IBT 20477</strain>
    </source>
</reference>
<proteinExistence type="predicted"/>
<accession>A0A9W9IP51</accession>
<gene>
    <name evidence="1" type="ORF">N7449_012282</name>
</gene>
<dbReference type="PANTHER" id="PTHR47784:SF5">
    <property type="entry name" value="STEROL UPTAKE CONTROL PROTEIN 2"/>
    <property type="match status" value="1"/>
</dbReference>
<evidence type="ECO:0000313" key="2">
    <source>
        <dbReference type="Proteomes" id="UP001150942"/>
    </source>
</evidence>
<dbReference type="InterPro" id="IPR053157">
    <property type="entry name" value="Sterol_Uptake_Regulator"/>
</dbReference>
<evidence type="ECO:0000313" key="1">
    <source>
        <dbReference type="EMBL" id="KAJ5182135.1"/>
    </source>
</evidence>
<comment type="caution">
    <text evidence="1">The sequence shown here is derived from an EMBL/GenBank/DDBJ whole genome shotgun (WGS) entry which is preliminary data.</text>
</comment>
<dbReference type="OrthoDB" id="5386330at2759"/>
<dbReference type="Proteomes" id="UP001150942">
    <property type="component" value="Unassembled WGS sequence"/>
</dbReference>
<protein>
    <submittedName>
        <fullName evidence="1">Uncharacterized protein</fullName>
    </submittedName>
</protein>
<name>A0A9W9IP51_9EURO</name>
<dbReference type="AlphaFoldDB" id="A0A9W9IP51"/>
<organism evidence="1 2">
    <name type="scientific">Penicillium cf. viridicatum</name>
    <dbReference type="NCBI Taxonomy" id="2972119"/>
    <lineage>
        <taxon>Eukaryota</taxon>
        <taxon>Fungi</taxon>
        <taxon>Dikarya</taxon>
        <taxon>Ascomycota</taxon>
        <taxon>Pezizomycotina</taxon>
        <taxon>Eurotiomycetes</taxon>
        <taxon>Eurotiomycetidae</taxon>
        <taxon>Eurotiales</taxon>
        <taxon>Aspergillaceae</taxon>
        <taxon>Penicillium</taxon>
    </lineage>
</organism>